<accession>A0AC35GWG5</accession>
<organism evidence="1 2">
    <name type="scientific">Panagrolaimus sp. PS1159</name>
    <dbReference type="NCBI Taxonomy" id="55785"/>
    <lineage>
        <taxon>Eukaryota</taxon>
        <taxon>Metazoa</taxon>
        <taxon>Ecdysozoa</taxon>
        <taxon>Nematoda</taxon>
        <taxon>Chromadorea</taxon>
        <taxon>Rhabditida</taxon>
        <taxon>Tylenchina</taxon>
        <taxon>Panagrolaimomorpha</taxon>
        <taxon>Panagrolaimoidea</taxon>
        <taxon>Panagrolaimidae</taxon>
        <taxon>Panagrolaimus</taxon>
    </lineage>
</organism>
<reference evidence="2" key="1">
    <citation type="submission" date="2022-11" db="UniProtKB">
        <authorList>
            <consortium name="WormBaseParasite"/>
        </authorList>
    </citation>
    <scope>IDENTIFICATION</scope>
</reference>
<evidence type="ECO:0000313" key="1">
    <source>
        <dbReference type="Proteomes" id="UP000887580"/>
    </source>
</evidence>
<sequence length="1058" mass="122691">MPDNASVCESIENGTLLQDINHFTNEQILPYLPYLWSLLTYSHDNGTLDVLRSRIVDFPISNTFKSYFSINYSSIEYELQSFSKSEQLTFDYKSFYSMDYTEKLIYVCKECIAINKIYGNVISLTPRQFEPFDQELYHDEVVCIITWACQNYPSRIQLVTLACGLLFYKHGAKLLVKLVLNQCNTIDQILQTFTELRFHADSIICHERDNVMLELFKFRPYSVEEYLDIFLDSDSQFNLAAQILCSKFIDTEIFIDVFTNILSKSDDRFIKFLVKSQAVSNVYTRIHQIAESRNQIIDHVTSQLVILITKLFLHRGFRQMSIGAKFVLEYFAYLRTKDDGYLKTLLSSFVVCFVVSNSTEEKHLAEDFFQNLHLLVTKEEFSSFNEFLLLVAIQFQSLVEATESSRFKQDVRAANDEELNKLFGSTLGFKVYCGYNRYMDVAKLFLQYAIFERDIVELASKISVTKQLNSHLSGYLPVHCIDYLLNNRSFSKFKISIENWLQKQILECGAPVHPIIVSIIRKYATSCVSFDINISSNRKIDERFFRDLFSHNILTETNVVPYLLSFYFVLVFNSTAIQAPVRTIMHSSSKLYSSDLLSLMPLRHLISVMDEQPEMYKNLRTKLQVFTVENMFHMIPTIEDDLRKQTNEMFKSNGLPAEAIPSIKEVEEIIKGLPGSIKLCEKVIQRMEKLSVVQLAEFYQPIAQLMNEILNENILPQTILLRIVGLFQNIETMVPQRLYVETLKYWFINADKHIQLAIIEHEFLVQEPPRVLRVDPRHEFLVQEPPRVLRVDPRVLQSPKHFQALLNILEFYLKAARSYQKAVKAKYLSKFTTDKALAKAHDEVSAMQFATSECQYSLSVQILLEISDGEINSCENIIEIRRLAMGFIQKIFLTAPNVILTVHYQGYPIKYIPWMVELVPSIYVMVEHMEELLRHFDLHRRIFAVFLISHIVSKLAVPKHVHLAQMILLVVENQMALLEPHQQIIFFYNILPALEIMAKKLVFIRAQIIGYIQKGINISHARAAIYPSLAIAIKQPEHVIIAAAKESIERIQTSQNCN</sequence>
<dbReference type="WBParaSite" id="PS1159_v2.g9467.t1">
    <property type="protein sequence ID" value="PS1159_v2.g9467.t1"/>
    <property type="gene ID" value="PS1159_v2.g9467"/>
</dbReference>
<dbReference type="Proteomes" id="UP000887580">
    <property type="component" value="Unplaced"/>
</dbReference>
<protein>
    <submittedName>
        <fullName evidence="2">Integrator complex subunit 2</fullName>
    </submittedName>
</protein>
<evidence type="ECO:0000313" key="2">
    <source>
        <dbReference type="WBParaSite" id="PS1159_v2.g9467.t1"/>
    </source>
</evidence>
<name>A0AC35GWG5_9BILA</name>
<proteinExistence type="predicted"/>